<dbReference type="EMBL" id="AZSI01000161">
    <property type="protein sequence ID" value="KEY61420.1"/>
    <property type="molecule type" value="Genomic_DNA"/>
</dbReference>
<keyword evidence="1" id="KW-0808">Transferase</keyword>
<keyword evidence="1" id="KW-0418">Kinase</keyword>
<gene>
    <name evidence="1" type="ORF">U725_02302</name>
</gene>
<dbReference type="GO" id="GO:0016301">
    <property type="term" value="F:kinase activity"/>
    <property type="evidence" value="ECO:0007669"/>
    <property type="project" value="UniProtKB-KW"/>
</dbReference>
<dbReference type="AlphaFoldDB" id="A0A084A7Z1"/>
<dbReference type="Pfam" id="PF13671">
    <property type="entry name" value="AAA_33"/>
    <property type="match status" value="1"/>
</dbReference>
<name>A0A084A7Z1_LACLC</name>
<comment type="caution">
    <text evidence="1">The sequence shown here is derived from an EMBL/GenBank/DDBJ whole genome shotgun (WGS) entry which is preliminary data.</text>
</comment>
<dbReference type="PANTHER" id="PTHR37816">
    <property type="entry name" value="YALI0E33011P"/>
    <property type="match status" value="1"/>
</dbReference>
<evidence type="ECO:0000313" key="1">
    <source>
        <dbReference type="EMBL" id="KEY61420.1"/>
    </source>
</evidence>
<sequence>MKIIIIGSSGSGKSTLARELAKKTDYPVLHLDKVFHKYPSDLARIKLREATRDFISQNENGIIDGNYGSSLSERLPYIDEIVWLKSSRFKTVFRVIKRSILVRLFHKNRSDMAEEFREKWDKDYLEFLNFVWTFPEKEFPQIEQKISEFAVWDKVIILKNRKDKEKYLIKYDRKTKN</sequence>
<dbReference type="RefSeq" id="WP_042748811.1">
    <property type="nucleotide sequence ID" value="NZ_AZSI01000161.1"/>
</dbReference>
<dbReference type="PANTHER" id="PTHR37816:SF3">
    <property type="entry name" value="MODULATES DNA TOPOLOGY"/>
    <property type="match status" value="1"/>
</dbReference>
<evidence type="ECO:0000313" key="2">
    <source>
        <dbReference type="Proteomes" id="UP000028401"/>
    </source>
</evidence>
<dbReference type="Gene3D" id="3.40.50.300">
    <property type="entry name" value="P-loop containing nucleotide triphosphate hydrolases"/>
    <property type="match status" value="1"/>
</dbReference>
<proteinExistence type="predicted"/>
<protein>
    <submittedName>
        <fullName evidence="1">Adenylate kinase related kinase</fullName>
    </submittedName>
</protein>
<dbReference type="Proteomes" id="UP000028401">
    <property type="component" value="Unassembled WGS sequence"/>
</dbReference>
<reference evidence="1 2" key="1">
    <citation type="submission" date="2014-06" db="EMBL/GenBank/DDBJ databases">
        <title>Draft genome sequence of the putrescine producing strain Lactococcus lactis subsp cremoris GE214.</title>
        <authorList>
            <person name="Ladero V."/>
            <person name="Linares D.M."/>
            <person name="del Rio B."/>
            <person name="Mayo B."/>
            <person name="Martin M.C."/>
            <person name="Fernandez M."/>
            <person name="Alvarez M.A."/>
        </authorList>
    </citation>
    <scope>NUCLEOTIDE SEQUENCE [LARGE SCALE GENOMIC DNA]</scope>
    <source>
        <strain evidence="1 2">GE214</strain>
    </source>
</reference>
<dbReference type="PATRIC" id="fig|1415168.3.peg.2363"/>
<dbReference type="InterPro" id="IPR027417">
    <property type="entry name" value="P-loop_NTPase"/>
</dbReference>
<dbReference type="SUPFAM" id="SSF52540">
    <property type="entry name" value="P-loop containing nucleoside triphosphate hydrolases"/>
    <property type="match status" value="1"/>
</dbReference>
<dbReference type="InterPro" id="IPR052922">
    <property type="entry name" value="Cytidylate_Kinase-2"/>
</dbReference>
<accession>A0A084A7Z1</accession>
<organism evidence="1 2">
    <name type="scientific">Lactococcus cremoris subsp. cremoris GE214</name>
    <dbReference type="NCBI Taxonomy" id="1415168"/>
    <lineage>
        <taxon>Bacteria</taxon>
        <taxon>Bacillati</taxon>
        <taxon>Bacillota</taxon>
        <taxon>Bacilli</taxon>
        <taxon>Lactobacillales</taxon>
        <taxon>Streptococcaceae</taxon>
        <taxon>Lactococcus</taxon>
        <taxon>Lactococcus cremoris subsp. cremoris</taxon>
    </lineage>
</organism>